<dbReference type="InterPro" id="IPR017972">
    <property type="entry name" value="Cyt_P450_CS"/>
</dbReference>
<evidence type="ECO:0000256" key="2">
    <source>
        <dbReference type="ARBA" id="ARBA00010617"/>
    </source>
</evidence>
<dbReference type="InterPro" id="IPR002401">
    <property type="entry name" value="Cyt_P450_E_grp-I"/>
</dbReference>
<dbReference type="PANTHER" id="PTHR24305">
    <property type="entry name" value="CYTOCHROME P450"/>
    <property type="match status" value="1"/>
</dbReference>
<dbReference type="GO" id="GO:0004497">
    <property type="term" value="F:monooxygenase activity"/>
    <property type="evidence" value="ECO:0007669"/>
    <property type="project" value="UniProtKB-KW"/>
</dbReference>
<dbReference type="GO" id="GO:0016705">
    <property type="term" value="F:oxidoreductase activity, acting on paired donors, with incorporation or reduction of molecular oxygen"/>
    <property type="evidence" value="ECO:0007669"/>
    <property type="project" value="InterPro"/>
</dbReference>
<dbReference type="PROSITE" id="PS00086">
    <property type="entry name" value="CYTOCHROME_P450"/>
    <property type="match status" value="1"/>
</dbReference>
<gene>
    <name evidence="8" type="ORF">PCL_06299</name>
</gene>
<dbReference type="EMBL" id="LCWV01000002">
    <property type="protein sequence ID" value="PWI75641.1"/>
    <property type="molecule type" value="Genomic_DNA"/>
</dbReference>
<proteinExistence type="inferred from homology"/>
<keyword evidence="4 6" id="KW-0479">Metal-binding</keyword>
<dbReference type="Proteomes" id="UP000245956">
    <property type="component" value="Unassembled WGS sequence"/>
</dbReference>
<dbReference type="PRINTS" id="PR00385">
    <property type="entry name" value="P450"/>
</dbReference>
<dbReference type="Gene3D" id="1.10.630.10">
    <property type="entry name" value="Cytochrome P450"/>
    <property type="match status" value="1"/>
</dbReference>
<evidence type="ECO:0000256" key="3">
    <source>
        <dbReference type="ARBA" id="ARBA00022617"/>
    </source>
</evidence>
<accession>A0A2U3EMB0</accession>
<feature type="binding site" description="axial binding residue" evidence="6">
    <location>
        <position position="374"/>
    </location>
    <ligand>
        <name>heme</name>
        <dbReference type="ChEBI" id="CHEBI:30413"/>
    </ligand>
    <ligandPart>
        <name>Fe</name>
        <dbReference type="ChEBI" id="CHEBI:18248"/>
    </ligandPart>
</feature>
<keyword evidence="5 6" id="KW-0408">Iron</keyword>
<keyword evidence="7" id="KW-0560">Oxidoreductase</keyword>
<dbReference type="GO" id="GO:0005506">
    <property type="term" value="F:iron ion binding"/>
    <property type="evidence" value="ECO:0007669"/>
    <property type="project" value="InterPro"/>
</dbReference>
<dbReference type="InterPro" id="IPR001128">
    <property type="entry name" value="Cyt_P450"/>
</dbReference>
<dbReference type="AlphaFoldDB" id="A0A2U3EMB0"/>
<reference evidence="8 9" key="1">
    <citation type="journal article" date="2016" name="Front. Microbiol.">
        <title>Genome and transcriptome sequences reveal the specific parasitism of the nematophagous Purpureocillium lilacinum 36-1.</title>
        <authorList>
            <person name="Xie J."/>
            <person name="Li S."/>
            <person name="Mo C."/>
            <person name="Xiao X."/>
            <person name="Peng D."/>
            <person name="Wang G."/>
            <person name="Xiao Y."/>
        </authorList>
    </citation>
    <scope>NUCLEOTIDE SEQUENCE [LARGE SCALE GENOMIC DNA]</scope>
    <source>
        <strain evidence="8 9">36-1</strain>
    </source>
</reference>
<keyword evidence="3 6" id="KW-0349">Heme</keyword>
<comment type="cofactor">
    <cofactor evidence="1 6">
        <name>heme</name>
        <dbReference type="ChEBI" id="CHEBI:30413"/>
    </cofactor>
</comment>
<name>A0A2U3EMB0_PURLI</name>
<dbReference type="PRINTS" id="PR00463">
    <property type="entry name" value="EP450I"/>
</dbReference>
<organism evidence="8 9">
    <name type="scientific">Purpureocillium lilacinum</name>
    <name type="common">Paecilomyces lilacinus</name>
    <dbReference type="NCBI Taxonomy" id="33203"/>
    <lineage>
        <taxon>Eukaryota</taxon>
        <taxon>Fungi</taxon>
        <taxon>Dikarya</taxon>
        <taxon>Ascomycota</taxon>
        <taxon>Pezizomycotina</taxon>
        <taxon>Sordariomycetes</taxon>
        <taxon>Hypocreomycetidae</taxon>
        <taxon>Hypocreales</taxon>
        <taxon>Ophiocordycipitaceae</taxon>
        <taxon>Purpureocillium</taxon>
    </lineage>
</organism>
<dbReference type="PANTHER" id="PTHR24305:SF232">
    <property type="entry name" value="P450, PUTATIVE (EUROFUNG)-RELATED"/>
    <property type="match status" value="1"/>
</dbReference>
<keyword evidence="7" id="KW-0503">Monooxygenase</keyword>
<evidence type="ECO:0000313" key="8">
    <source>
        <dbReference type="EMBL" id="PWI75641.1"/>
    </source>
</evidence>
<dbReference type="InterPro" id="IPR036396">
    <property type="entry name" value="Cyt_P450_sf"/>
</dbReference>
<dbReference type="InterPro" id="IPR050121">
    <property type="entry name" value="Cytochrome_P450_monoxygenase"/>
</dbReference>
<comment type="similarity">
    <text evidence="2 7">Belongs to the cytochrome P450 family.</text>
</comment>
<evidence type="ECO:0000313" key="9">
    <source>
        <dbReference type="Proteomes" id="UP000245956"/>
    </source>
</evidence>
<sequence length="438" mass="48932">MPPADMTKALAEAAKMATSLSRPQLDWRLRTHFPDNLDLLSELNTKRYRLQRRLIGRTYHTSNVAKYEHAIDDVVNRAVTKLVSLQGQELDLKEWMHIIAVECLGAAVLSWSPGLLKDGTDWGTIEHSYRGWRRKSVFGLFPIMIKMELLSSDVGRAFAALCGVTYKTPDNFRPFFPDVTRRVSRRVKAALRANPPKDSRQDLLADLIQLHKDKPEFNELYLRKMAVTNFGAGHETMASTLTSTLAMVGTHPQVQRRVADEIRSTSKPTPYADAAKMAYTRATIKEAMRLYPVVSMALPRKAPAGGLQVDQRWFPPNTTVGCNPVALHRNSSIFGSDAACFDPGRWLGAEAGAEARLRAMDRYNLGWGGGSRSCPGRNLAELVVFKVVTGLLRHFDVEVTEMPPEEEQRAYFLSMLTGVRVRFLPAGEDSAKTDLASD</sequence>
<protein>
    <submittedName>
        <fullName evidence="8">Cytochrome P450</fullName>
    </submittedName>
</protein>
<evidence type="ECO:0000256" key="7">
    <source>
        <dbReference type="RuleBase" id="RU000461"/>
    </source>
</evidence>
<dbReference type="SUPFAM" id="SSF48264">
    <property type="entry name" value="Cytochrome P450"/>
    <property type="match status" value="1"/>
</dbReference>
<evidence type="ECO:0000256" key="6">
    <source>
        <dbReference type="PIRSR" id="PIRSR602401-1"/>
    </source>
</evidence>
<dbReference type="GO" id="GO:0020037">
    <property type="term" value="F:heme binding"/>
    <property type="evidence" value="ECO:0007669"/>
    <property type="project" value="InterPro"/>
</dbReference>
<comment type="caution">
    <text evidence="8">The sequence shown here is derived from an EMBL/GenBank/DDBJ whole genome shotgun (WGS) entry which is preliminary data.</text>
</comment>
<evidence type="ECO:0000256" key="1">
    <source>
        <dbReference type="ARBA" id="ARBA00001971"/>
    </source>
</evidence>
<dbReference type="Pfam" id="PF00067">
    <property type="entry name" value="p450"/>
    <property type="match status" value="1"/>
</dbReference>
<evidence type="ECO:0000256" key="5">
    <source>
        <dbReference type="ARBA" id="ARBA00023004"/>
    </source>
</evidence>
<evidence type="ECO:0000256" key="4">
    <source>
        <dbReference type="ARBA" id="ARBA00022723"/>
    </source>
</evidence>